<dbReference type="InterPro" id="IPR022488">
    <property type="entry name" value="PPK2-related"/>
</dbReference>
<evidence type="ECO:0000256" key="1">
    <source>
        <dbReference type="ARBA" id="ARBA00009924"/>
    </source>
</evidence>
<evidence type="ECO:0000256" key="5">
    <source>
        <dbReference type="ARBA" id="ARBA00024500"/>
    </source>
</evidence>
<dbReference type="SUPFAM" id="SSF52540">
    <property type="entry name" value="P-loop containing nucleoside triphosphate hydrolases"/>
    <property type="match status" value="1"/>
</dbReference>
<evidence type="ECO:0000259" key="6">
    <source>
        <dbReference type="Pfam" id="PF03976"/>
    </source>
</evidence>
<comment type="caution">
    <text evidence="7">The sequence shown here is derived from an EMBL/GenBank/DDBJ whole genome shotgun (WGS) entry which is preliminary data.</text>
</comment>
<evidence type="ECO:0000256" key="2">
    <source>
        <dbReference type="ARBA" id="ARBA00022679"/>
    </source>
</evidence>
<feature type="domain" description="Polyphosphate kinase-2-related" evidence="6">
    <location>
        <begin position="41"/>
        <end position="273"/>
    </location>
</feature>
<dbReference type="PIRSF" id="PIRSF028756">
    <property type="entry name" value="PPK2_prd"/>
    <property type="match status" value="1"/>
</dbReference>
<dbReference type="GO" id="GO:0006797">
    <property type="term" value="P:polyphosphate metabolic process"/>
    <property type="evidence" value="ECO:0007669"/>
    <property type="project" value="InterPro"/>
</dbReference>
<dbReference type="PANTHER" id="PTHR34383">
    <property type="entry name" value="POLYPHOSPHATE:AMP PHOSPHOTRANSFERASE-RELATED"/>
    <property type="match status" value="1"/>
</dbReference>
<keyword evidence="8" id="KW-1185">Reference proteome</keyword>
<name>A0A839ZD50_9HYPH</name>
<evidence type="ECO:0000256" key="3">
    <source>
        <dbReference type="ARBA" id="ARBA00022777"/>
    </source>
</evidence>
<protein>
    <submittedName>
        <fullName evidence="7">PPK2 family polyphosphate:nucleotide phosphotransferase</fullName>
    </submittedName>
</protein>
<dbReference type="Gene3D" id="3.40.50.300">
    <property type="entry name" value="P-loop containing nucleotide triphosphate hydrolases"/>
    <property type="match status" value="1"/>
</dbReference>
<dbReference type="GO" id="GO:0006754">
    <property type="term" value="P:ATP biosynthetic process"/>
    <property type="evidence" value="ECO:0007669"/>
    <property type="project" value="UniProtKB-KW"/>
</dbReference>
<evidence type="ECO:0000313" key="7">
    <source>
        <dbReference type="EMBL" id="MBB3772669.1"/>
    </source>
</evidence>
<dbReference type="PANTHER" id="PTHR34383:SF3">
    <property type="entry name" value="POLYPHOSPHATE:AMP PHOSPHOTRANSFERASE"/>
    <property type="match status" value="1"/>
</dbReference>
<accession>A0A839ZD50</accession>
<evidence type="ECO:0000256" key="4">
    <source>
        <dbReference type="ARBA" id="ARBA00023310"/>
    </source>
</evidence>
<evidence type="ECO:0000313" key="8">
    <source>
        <dbReference type="Proteomes" id="UP000533469"/>
    </source>
</evidence>
<dbReference type="EMBL" id="JACICD010000006">
    <property type="protein sequence ID" value="MBB3772669.1"/>
    <property type="molecule type" value="Genomic_DNA"/>
</dbReference>
<proteinExistence type="inferred from homology"/>
<dbReference type="AlphaFoldDB" id="A0A839ZD50"/>
<organism evidence="7 8">
    <name type="scientific">Ancylobacter tetraedralis</name>
    <dbReference type="NCBI Taxonomy" id="217068"/>
    <lineage>
        <taxon>Bacteria</taxon>
        <taxon>Pseudomonadati</taxon>
        <taxon>Pseudomonadota</taxon>
        <taxon>Alphaproteobacteria</taxon>
        <taxon>Hyphomicrobiales</taxon>
        <taxon>Xanthobacteraceae</taxon>
        <taxon>Ancylobacter</taxon>
    </lineage>
</organism>
<dbReference type="RefSeq" id="WP_183190827.1">
    <property type="nucleotide sequence ID" value="NZ_JACICD010000006.1"/>
</dbReference>
<comment type="catalytic activity">
    <reaction evidence="5">
        <text>[phosphate](n) + ATP = [phosphate](n+1) + ADP</text>
        <dbReference type="Rhea" id="RHEA:19573"/>
        <dbReference type="Rhea" id="RHEA-COMP:9859"/>
        <dbReference type="Rhea" id="RHEA-COMP:14280"/>
        <dbReference type="ChEBI" id="CHEBI:16838"/>
        <dbReference type="ChEBI" id="CHEBI:30616"/>
        <dbReference type="ChEBI" id="CHEBI:456216"/>
    </reaction>
    <physiologicalReaction direction="right-to-left" evidence="5">
        <dbReference type="Rhea" id="RHEA:19575"/>
    </physiologicalReaction>
</comment>
<keyword evidence="3" id="KW-0418">Kinase</keyword>
<comment type="similarity">
    <text evidence="1">Belongs to the polyphosphate kinase 2 (PPK2) family. Class I subfamily.</text>
</comment>
<dbReference type="NCBIfam" id="TIGR03709">
    <property type="entry name" value="PPK2_rel_1"/>
    <property type="match status" value="1"/>
</dbReference>
<keyword evidence="2 7" id="KW-0808">Transferase</keyword>
<dbReference type="GO" id="GO:0008976">
    <property type="term" value="F:polyphosphate kinase activity"/>
    <property type="evidence" value="ECO:0007669"/>
    <property type="project" value="InterPro"/>
</dbReference>
<dbReference type="InterPro" id="IPR027417">
    <property type="entry name" value="P-loop_NTPase"/>
</dbReference>
<dbReference type="Pfam" id="PF03976">
    <property type="entry name" value="PPK2"/>
    <property type="match status" value="1"/>
</dbReference>
<dbReference type="InterPro" id="IPR016898">
    <property type="entry name" value="Polyphosphate_phosphotransfera"/>
</dbReference>
<gene>
    <name evidence="7" type="ORF">FHS55_003290</name>
</gene>
<keyword evidence="4" id="KW-0066">ATP synthesis</keyword>
<sequence>MLRGDIGKNITRYVDPFRITKGADFRLKDHDPGETLGLKMDKSEAAELLASGSEWLAKEQEMLYAQGNRSVLILFQAMDAAGKDSTIKHVMSRINPQGCDVVSFKQPSDEELSHDFMWRYAAHVPARGRIGIFNRSYYEETLVVRVHEALLEKQKLPPEFVGKRLWDERLADIARFEDYWTRQGVLVLKFFLNLSPTEQKKRFLERLDNPEKNWKFSPSDIAERRYWDDYMHAYEEAIRATASKAAPWYVVPADNKWFTRLIVAAAIVEAIDKLDLAYPVAPELLQQQLAAARAELAAED</sequence>
<reference evidence="7 8" key="1">
    <citation type="submission" date="2020-08" db="EMBL/GenBank/DDBJ databases">
        <title>Genomic Encyclopedia of Type Strains, Phase IV (KMG-IV): sequencing the most valuable type-strain genomes for metagenomic binning, comparative biology and taxonomic classification.</title>
        <authorList>
            <person name="Goeker M."/>
        </authorList>
    </citation>
    <scope>NUCLEOTIDE SEQUENCE [LARGE SCALE GENOMIC DNA]</scope>
    <source>
        <strain evidence="7 8">DSM 5895</strain>
    </source>
</reference>
<dbReference type="InterPro" id="IPR022300">
    <property type="entry name" value="PPK2-rel_1"/>
</dbReference>
<dbReference type="Proteomes" id="UP000533469">
    <property type="component" value="Unassembled WGS sequence"/>
</dbReference>